<dbReference type="Gene3D" id="3.10.450.50">
    <property type="match status" value="1"/>
</dbReference>
<reference evidence="1 2" key="1">
    <citation type="submission" date="2019-01" db="EMBL/GenBank/DDBJ databases">
        <authorList>
            <person name="Chen W.-M."/>
        </authorList>
    </citation>
    <scope>NUCLEOTIDE SEQUENCE [LARGE SCALE GENOMIC DNA]</scope>
    <source>
        <strain evidence="1 2">KYPY4</strain>
    </source>
</reference>
<dbReference type="RefSeq" id="WP_128230142.1">
    <property type="nucleotide sequence ID" value="NZ_SACR01000005.1"/>
</dbReference>
<keyword evidence="2" id="KW-1185">Reference proteome</keyword>
<proteinExistence type="predicted"/>
<name>A0A437RCW6_9BURK</name>
<evidence type="ECO:0000313" key="1">
    <source>
        <dbReference type="EMBL" id="RVU44597.1"/>
    </source>
</evidence>
<dbReference type="InterPro" id="IPR036255">
    <property type="entry name" value="YgfB-like_sf"/>
</dbReference>
<dbReference type="SUPFAM" id="SSF101327">
    <property type="entry name" value="YgfB-like"/>
    <property type="match status" value="1"/>
</dbReference>
<dbReference type="Pfam" id="PF03695">
    <property type="entry name" value="UPF0149"/>
    <property type="match status" value="1"/>
</dbReference>
<accession>A0A437RCW6</accession>
<dbReference type="InterPro" id="IPR004027">
    <property type="entry name" value="SEC_C_motif"/>
</dbReference>
<comment type="caution">
    <text evidence="1">The sequence shown here is derived from an EMBL/GenBank/DDBJ whole genome shotgun (WGS) entry which is preliminary data.</text>
</comment>
<organism evidence="1 2">
    <name type="scientific">Rubrivivax rivuli</name>
    <dbReference type="NCBI Taxonomy" id="1862385"/>
    <lineage>
        <taxon>Bacteria</taxon>
        <taxon>Pseudomonadati</taxon>
        <taxon>Pseudomonadota</taxon>
        <taxon>Betaproteobacteria</taxon>
        <taxon>Burkholderiales</taxon>
        <taxon>Sphaerotilaceae</taxon>
        <taxon>Rubrivivax</taxon>
    </lineage>
</organism>
<dbReference type="Pfam" id="PF02810">
    <property type="entry name" value="SEC-C"/>
    <property type="match status" value="1"/>
</dbReference>
<dbReference type="EMBL" id="SACR01000005">
    <property type="protein sequence ID" value="RVU44597.1"/>
    <property type="molecule type" value="Genomic_DNA"/>
</dbReference>
<gene>
    <name evidence="1" type="ORF">EOE66_18225</name>
</gene>
<dbReference type="AlphaFoldDB" id="A0A437RCW6"/>
<dbReference type="Proteomes" id="UP000285575">
    <property type="component" value="Unassembled WGS sequence"/>
</dbReference>
<dbReference type="OrthoDB" id="570299at2"/>
<evidence type="ECO:0000313" key="2">
    <source>
        <dbReference type="Proteomes" id="UP000285575"/>
    </source>
</evidence>
<sequence length="261" mass="28291">MNPRPPRQSSPAELEAFDKTVEALAGFNPEISFEWVDGFLAAIAAAPRLPAVEAWLPAMCGDAFERAFADPASAEPAQAALAARLKVLCDQLDPEALLDDPDQLRLDPLIGEVSDEDRQRLVDEGALSAEEAQAVQTGGLWAEGFFDGVAAFPALWEEPPHEDASVLFKQAFDQIAALLMPPGSEEWKAHVAEHYPKAGEGEPTRDDLLAEACMSVQDLRLFWVDFAPKTETRRVEATPGRNDPCHCGSGKKFKKCHGAAA</sequence>
<protein>
    <submittedName>
        <fullName evidence="1">YecA family protein</fullName>
    </submittedName>
</protein>
<dbReference type="InterPro" id="IPR011978">
    <property type="entry name" value="YgfB-like"/>
</dbReference>
<dbReference type="SUPFAM" id="SSF103642">
    <property type="entry name" value="Sec-C motif"/>
    <property type="match status" value="1"/>
</dbReference>